<dbReference type="SUPFAM" id="SSF56112">
    <property type="entry name" value="Protein kinase-like (PK-like)"/>
    <property type="match status" value="1"/>
</dbReference>
<dbReference type="InterPro" id="IPR017441">
    <property type="entry name" value="Protein_kinase_ATP_BS"/>
</dbReference>
<keyword evidence="6 11" id="KW-0547">Nucleotide-binding</keyword>
<dbReference type="Gene3D" id="3.30.200.20">
    <property type="entry name" value="Phosphorylase Kinase, domain 1"/>
    <property type="match status" value="1"/>
</dbReference>
<keyword evidence="8" id="KW-0460">Magnesium</keyword>
<keyword evidence="4" id="KW-0808">Transferase</keyword>
<dbReference type="EMBL" id="CAXLJL010000112">
    <property type="protein sequence ID" value="CAL5132009.1"/>
    <property type="molecule type" value="Genomic_DNA"/>
</dbReference>
<dbReference type="SMART" id="SM00285">
    <property type="entry name" value="PBD"/>
    <property type="match status" value="1"/>
</dbReference>
<dbReference type="AlphaFoldDB" id="A0AAV2T4B8"/>
<dbReference type="Pfam" id="PF00069">
    <property type="entry name" value="Pkinase"/>
    <property type="match status" value="1"/>
</dbReference>
<dbReference type="PANTHER" id="PTHR45832:SF22">
    <property type="entry name" value="SERINE_THREONINE-PROTEIN KINASE SAMKA-RELATED"/>
    <property type="match status" value="1"/>
</dbReference>
<dbReference type="PROSITE" id="PS00107">
    <property type="entry name" value="PROTEIN_KINASE_ATP"/>
    <property type="match status" value="1"/>
</dbReference>
<keyword evidence="7 11" id="KW-0067">ATP-binding</keyword>
<evidence type="ECO:0000313" key="14">
    <source>
        <dbReference type="EMBL" id="CAL5132009.1"/>
    </source>
</evidence>
<dbReference type="EC" id="2.7.11.1" evidence="3"/>
<evidence type="ECO:0000313" key="15">
    <source>
        <dbReference type="Proteomes" id="UP001497525"/>
    </source>
</evidence>
<keyword evidence="12" id="KW-0418">Kinase</keyword>
<evidence type="ECO:0000256" key="9">
    <source>
        <dbReference type="ARBA" id="ARBA00047899"/>
    </source>
</evidence>
<comment type="similarity">
    <text evidence="2">Belongs to the protein kinase superfamily. STE Ser/Thr protein kinase family. STE20 subfamily.</text>
</comment>
<gene>
    <name evidence="14" type="ORF">CDAUBV1_LOCUS4528</name>
</gene>
<proteinExistence type="inferred from homology"/>
<dbReference type="GO" id="GO:0004674">
    <property type="term" value="F:protein serine/threonine kinase activity"/>
    <property type="evidence" value="ECO:0007669"/>
    <property type="project" value="UniProtKB-KW"/>
</dbReference>
<protein>
    <recommendedName>
        <fullName evidence="3">non-specific serine/threonine protein kinase</fullName>
        <ecNumber evidence="3">2.7.11.1</ecNumber>
    </recommendedName>
</protein>
<comment type="caution">
    <text evidence="14">The sequence shown here is derived from an EMBL/GenBank/DDBJ whole genome shotgun (WGS) entry which is preliminary data.</text>
</comment>
<keyword evidence="12" id="KW-0723">Serine/threonine-protein kinase</keyword>
<comment type="catalytic activity">
    <reaction evidence="10">
        <text>L-seryl-[protein] + ATP = O-phospho-L-seryl-[protein] + ADP + H(+)</text>
        <dbReference type="Rhea" id="RHEA:17989"/>
        <dbReference type="Rhea" id="RHEA-COMP:9863"/>
        <dbReference type="Rhea" id="RHEA-COMP:11604"/>
        <dbReference type="ChEBI" id="CHEBI:15378"/>
        <dbReference type="ChEBI" id="CHEBI:29999"/>
        <dbReference type="ChEBI" id="CHEBI:30616"/>
        <dbReference type="ChEBI" id="CHEBI:83421"/>
        <dbReference type="ChEBI" id="CHEBI:456216"/>
        <dbReference type="EC" id="2.7.11.1"/>
    </reaction>
</comment>
<dbReference type="GO" id="GO:0005524">
    <property type="term" value="F:ATP binding"/>
    <property type="evidence" value="ECO:0007669"/>
    <property type="project" value="UniProtKB-UniRule"/>
</dbReference>
<evidence type="ECO:0000256" key="11">
    <source>
        <dbReference type="PROSITE-ProRule" id="PRU10141"/>
    </source>
</evidence>
<dbReference type="SMART" id="SM00220">
    <property type="entry name" value="S_TKc"/>
    <property type="match status" value="1"/>
</dbReference>
<dbReference type="InterPro" id="IPR000095">
    <property type="entry name" value="CRIB_dom"/>
</dbReference>
<keyword evidence="5" id="KW-0479">Metal-binding</keyword>
<dbReference type="InterPro" id="IPR008271">
    <property type="entry name" value="Ser/Thr_kinase_AS"/>
</dbReference>
<evidence type="ECO:0000256" key="8">
    <source>
        <dbReference type="ARBA" id="ARBA00022842"/>
    </source>
</evidence>
<feature type="domain" description="Protein kinase" evidence="13">
    <location>
        <begin position="199"/>
        <end position="452"/>
    </location>
</feature>
<dbReference type="Gene3D" id="1.10.510.10">
    <property type="entry name" value="Transferase(Phosphotransferase) domain 1"/>
    <property type="match status" value="1"/>
</dbReference>
<evidence type="ECO:0000256" key="7">
    <source>
        <dbReference type="ARBA" id="ARBA00022840"/>
    </source>
</evidence>
<evidence type="ECO:0000256" key="12">
    <source>
        <dbReference type="RuleBase" id="RU000304"/>
    </source>
</evidence>
<comment type="cofactor">
    <cofactor evidence="1">
        <name>Mg(2+)</name>
        <dbReference type="ChEBI" id="CHEBI:18420"/>
    </cofactor>
</comment>
<comment type="catalytic activity">
    <reaction evidence="9">
        <text>L-threonyl-[protein] + ATP = O-phospho-L-threonyl-[protein] + ADP + H(+)</text>
        <dbReference type="Rhea" id="RHEA:46608"/>
        <dbReference type="Rhea" id="RHEA-COMP:11060"/>
        <dbReference type="Rhea" id="RHEA-COMP:11605"/>
        <dbReference type="ChEBI" id="CHEBI:15378"/>
        <dbReference type="ChEBI" id="CHEBI:30013"/>
        <dbReference type="ChEBI" id="CHEBI:30616"/>
        <dbReference type="ChEBI" id="CHEBI:61977"/>
        <dbReference type="ChEBI" id="CHEBI:456216"/>
        <dbReference type="EC" id="2.7.11.1"/>
    </reaction>
</comment>
<evidence type="ECO:0000256" key="3">
    <source>
        <dbReference type="ARBA" id="ARBA00012513"/>
    </source>
</evidence>
<organism evidence="14 15">
    <name type="scientific">Calicophoron daubneyi</name>
    <name type="common">Rumen fluke</name>
    <name type="synonym">Paramphistomum daubneyi</name>
    <dbReference type="NCBI Taxonomy" id="300641"/>
    <lineage>
        <taxon>Eukaryota</taxon>
        <taxon>Metazoa</taxon>
        <taxon>Spiralia</taxon>
        <taxon>Lophotrochozoa</taxon>
        <taxon>Platyhelminthes</taxon>
        <taxon>Trematoda</taxon>
        <taxon>Digenea</taxon>
        <taxon>Plagiorchiida</taxon>
        <taxon>Pronocephalata</taxon>
        <taxon>Paramphistomoidea</taxon>
        <taxon>Paramphistomidae</taxon>
        <taxon>Calicophoron</taxon>
    </lineage>
</organism>
<evidence type="ECO:0000256" key="4">
    <source>
        <dbReference type="ARBA" id="ARBA00022679"/>
    </source>
</evidence>
<accession>A0AAV2T4B8</accession>
<dbReference type="Pfam" id="PF00786">
    <property type="entry name" value="PBD"/>
    <property type="match status" value="1"/>
</dbReference>
<evidence type="ECO:0000256" key="6">
    <source>
        <dbReference type="ARBA" id="ARBA00022741"/>
    </source>
</evidence>
<dbReference type="Proteomes" id="UP001497525">
    <property type="component" value="Unassembled WGS sequence"/>
</dbReference>
<dbReference type="FunFam" id="3.30.200.20:FF:000705">
    <property type="entry name" value="Non-specific serine/threonine protein kinase"/>
    <property type="match status" value="1"/>
</dbReference>
<sequence>MLKKKSKVRKAEPIISGPTNVKKGMHVTFDPSTGLFHGLTEEFKVMIDNLGITPQEKKTKAPEILSAVKAMEYFKEPKFIGFHQNEDLDERIVDVTVDDRARGAGTPKLHPKLIDMPTSESVEDYCPKVPERQKIIPVCPAPPPPAVPMVTSSPGSPSDQGSQKAEVNIRRRNRRKLTDTEFFAAVDKIVQKGDPHDTYTLMKQLGVGASGEVYRAINKVTRQTVAVKMMRLAKQPNRDMIISEIEVMRELKHENIVNYLESFLLRSTNELWVVMEYLDGGSLTDVVMETVMDVPIMAAVTRECVKAIAYLHHMNIIHRDIKSDNVLLSAKGRVKVTDFGFCAQLSNRQSKRETVVGTPYWMAPEVVNKKTRYGQKIDIWSLGIMVIEMIDGEPPYLHEQPLQAIMLIQNNGQPHPKTKNVNPVLLDFLDCCLAVNPTRRASARELLDHQFLQLAGPLTALGPLIQAARMCLGK</sequence>
<evidence type="ECO:0000256" key="1">
    <source>
        <dbReference type="ARBA" id="ARBA00001946"/>
    </source>
</evidence>
<dbReference type="GO" id="GO:0046872">
    <property type="term" value="F:metal ion binding"/>
    <property type="evidence" value="ECO:0007669"/>
    <property type="project" value="UniProtKB-KW"/>
</dbReference>
<evidence type="ECO:0000256" key="5">
    <source>
        <dbReference type="ARBA" id="ARBA00022723"/>
    </source>
</evidence>
<feature type="binding site" evidence="11">
    <location>
        <position position="228"/>
    </location>
    <ligand>
        <name>ATP</name>
        <dbReference type="ChEBI" id="CHEBI:30616"/>
    </ligand>
</feature>
<evidence type="ECO:0000259" key="13">
    <source>
        <dbReference type="PROSITE" id="PS50011"/>
    </source>
</evidence>
<dbReference type="PANTHER" id="PTHR45832">
    <property type="entry name" value="SERINE/THREONINE-PROTEIN KINASE SAMKA-RELATED-RELATED"/>
    <property type="match status" value="1"/>
</dbReference>
<evidence type="ECO:0000256" key="10">
    <source>
        <dbReference type="ARBA" id="ARBA00048679"/>
    </source>
</evidence>
<dbReference type="FunFam" id="1.10.510.10:FF:000768">
    <property type="entry name" value="Non-specific serine/threonine protein kinase"/>
    <property type="match status" value="1"/>
</dbReference>
<dbReference type="InterPro" id="IPR036936">
    <property type="entry name" value="CRIB_dom_sf"/>
</dbReference>
<reference evidence="14" key="1">
    <citation type="submission" date="2024-06" db="EMBL/GenBank/DDBJ databases">
        <authorList>
            <person name="Liu X."/>
            <person name="Lenzi L."/>
            <person name="Haldenby T S."/>
            <person name="Uol C."/>
        </authorList>
    </citation>
    <scope>NUCLEOTIDE SEQUENCE</scope>
</reference>
<dbReference type="InterPro" id="IPR011009">
    <property type="entry name" value="Kinase-like_dom_sf"/>
</dbReference>
<name>A0AAV2T4B8_CALDB</name>
<dbReference type="InterPro" id="IPR000719">
    <property type="entry name" value="Prot_kinase_dom"/>
</dbReference>
<dbReference type="PROSITE" id="PS50011">
    <property type="entry name" value="PROTEIN_KINASE_DOM"/>
    <property type="match status" value="1"/>
</dbReference>
<dbReference type="PROSITE" id="PS00108">
    <property type="entry name" value="PROTEIN_KINASE_ST"/>
    <property type="match status" value="1"/>
</dbReference>
<dbReference type="Gene3D" id="3.90.810.10">
    <property type="entry name" value="CRIB domain"/>
    <property type="match status" value="1"/>
</dbReference>
<evidence type="ECO:0000256" key="2">
    <source>
        <dbReference type="ARBA" id="ARBA00008874"/>
    </source>
</evidence>
<dbReference type="InterPro" id="IPR051931">
    <property type="entry name" value="PAK3-like"/>
</dbReference>